<gene>
    <name evidence="1" type="ORF">GM173_11540</name>
</gene>
<accession>A0ABS2CDH3</accession>
<evidence type="ECO:0000313" key="1">
    <source>
        <dbReference type="EMBL" id="MBM5572209.1"/>
    </source>
</evidence>
<dbReference type="Proteomes" id="UP001195660">
    <property type="component" value="Unassembled WGS sequence"/>
</dbReference>
<evidence type="ECO:0000313" key="2">
    <source>
        <dbReference type="Proteomes" id="UP001195660"/>
    </source>
</evidence>
<organism evidence="1 2">
    <name type="scientific">Deefgea chitinilytica</name>
    <dbReference type="NCBI Taxonomy" id="570276"/>
    <lineage>
        <taxon>Bacteria</taxon>
        <taxon>Pseudomonadati</taxon>
        <taxon>Pseudomonadota</taxon>
        <taxon>Betaproteobacteria</taxon>
        <taxon>Neisseriales</taxon>
        <taxon>Chitinibacteraceae</taxon>
        <taxon>Deefgea</taxon>
    </lineage>
</organism>
<dbReference type="RefSeq" id="WP_203571536.1">
    <property type="nucleotide sequence ID" value="NZ_WOFE01000005.1"/>
</dbReference>
<dbReference type="EMBL" id="WOFE01000005">
    <property type="protein sequence ID" value="MBM5572209.1"/>
    <property type="molecule type" value="Genomic_DNA"/>
</dbReference>
<protein>
    <recommendedName>
        <fullName evidence="3">Chalcone isomerase domain-containing protein</fullName>
    </recommendedName>
</protein>
<reference evidence="1 2" key="1">
    <citation type="submission" date="2019-11" db="EMBL/GenBank/DDBJ databases">
        <title>Novel Deefgea species.</title>
        <authorList>
            <person name="Han J.-H."/>
        </authorList>
    </citation>
    <scope>NUCLEOTIDE SEQUENCE [LARGE SCALE GENOMIC DNA]</scope>
    <source>
        <strain evidence="1 2">LMG 24817</strain>
    </source>
</reference>
<evidence type="ECO:0008006" key="3">
    <source>
        <dbReference type="Google" id="ProtNLM"/>
    </source>
</evidence>
<name>A0ABS2CDH3_9NEIS</name>
<proteinExistence type="predicted"/>
<sequence length="201" mass="23497">MAQKTLVLLALSFLFAAILMIQFGPPRIKYWFTDRYEIYFAPEFTLPPDATEALPQDEVIREYKTRGFKLTCYGGLHREEKVNASNDYLCWAFTKQAYNNIPAKMVTFFFSQGTLNDVRVEFPESSHPALKDYLLKRLARFPRHHWKKETDIFGERLVSWITPNGIITVSEQATKNQPIILLWNNHKQPKSLPKIQTIEKI</sequence>
<comment type="caution">
    <text evidence="1">The sequence shown here is derived from an EMBL/GenBank/DDBJ whole genome shotgun (WGS) entry which is preliminary data.</text>
</comment>
<keyword evidence="2" id="KW-1185">Reference proteome</keyword>